<keyword evidence="1" id="KW-1133">Transmembrane helix</keyword>
<protein>
    <recommendedName>
        <fullName evidence="4">DoxX family protein</fullName>
    </recommendedName>
</protein>
<accession>A0ABM9AQU5</accession>
<keyword evidence="1" id="KW-0472">Membrane</keyword>
<gene>
    <name evidence="2" type="ORF">EMA8858_02404</name>
</gene>
<evidence type="ECO:0000256" key="1">
    <source>
        <dbReference type="SAM" id="Phobius"/>
    </source>
</evidence>
<keyword evidence="3" id="KW-1185">Reference proteome</keyword>
<feature type="transmembrane region" description="Helical" evidence="1">
    <location>
        <begin position="69"/>
        <end position="87"/>
    </location>
</feature>
<feature type="transmembrane region" description="Helical" evidence="1">
    <location>
        <begin position="12"/>
        <end position="31"/>
    </location>
</feature>
<dbReference type="RefSeq" id="WP_238806837.1">
    <property type="nucleotide sequence ID" value="NZ_CAKLPY010000002.1"/>
</dbReference>
<sequence length="124" mass="12684">MEAVITPLTKIGRFLLAVPVAIFGIFHFMNADGMAAMVPVPGGVIWVYVTGIALLAAAGAIIVQKKARLAAALLAILLLVFVLTVHLPGVMAGGDGAQMSMMGLLKDLAIAGGALVYAGTQPKE</sequence>
<dbReference type="Proteomes" id="UP000837932">
    <property type="component" value="Unassembled WGS sequence"/>
</dbReference>
<reference evidence="2" key="1">
    <citation type="submission" date="2021-12" db="EMBL/GenBank/DDBJ databases">
        <authorList>
            <person name="Rodrigo-Torres L."/>
            <person name="Arahal R. D."/>
            <person name="Lucena T."/>
        </authorList>
    </citation>
    <scope>NUCLEOTIDE SEQUENCE</scope>
    <source>
        <strain evidence="2">CECT 8858</strain>
    </source>
</reference>
<feature type="transmembrane region" description="Helical" evidence="1">
    <location>
        <begin position="43"/>
        <end position="62"/>
    </location>
</feature>
<comment type="caution">
    <text evidence="2">The sequence shown here is derived from an EMBL/GenBank/DDBJ whole genome shotgun (WGS) entry which is preliminary data.</text>
</comment>
<evidence type="ECO:0008006" key="4">
    <source>
        <dbReference type="Google" id="ProtNLM"/>
    </source>
</evidence>
<proteinExistence type="predicted"/>
<name>A0ABM9AQU5_9BACT</name>
<dbReference type="EMBL" id="CAKLPY010000002">
    <property type="protein sequence ID" value="CAH0996273.1"/>
    <property type="molecule type" value="Genomic_DNA"/>
</dbReference>
<evidence type="ECO:0000313" key="3">
    <source>
        <dbReference type="Proteomes" id="UP000837932"/>
    </source>
</evidence>
<evidence type="ECO:0000313" key="2">
    <source>
        <dbReference type="EMBL" id="CAH0996273.1"/>
    </source>
</evidence>
<keyword evidence="1" id="KW-0812">Transmembrane</keyword>
<organism evidence="2 3">
    <name type="scientific">Emticicia aquatica</name>
    <dbReference type="NCBI Taxonomy" id="1681835"/>
    <lineage>
        <taxon>Bacteria</taxon>
        <taxon>Pseudomonadati</taxon>
        <taxon>Bacteroidota</taxon>
        <taxon>Cytophagia</taxon>
        <taxon>Cytophagales</taxon>
        <taxon>Leadbetterellaceae</taxon>
        <taxon>Emticicia</taxon>
    </lineage>
</organism>